<keyword evidence="4" id="KW-0547">Nucleotide-binding</keyword>
<evidence type="ECO:0000256" key="8">
    <source>
        <dbReference type="ARBA" id="ARBA00023268"/>
    </source>
</evidence>
<dbReference type="CDD" id="cd01918">
    <property type="entry name" value="HprK_C"/>
    <property type="match status" value="1"/>
</dbReference>
<dbReference type="PANTHER" id="PTHR30305:SF1">
    <property type="entry name" value="HPR KINASE_PHOSPHORYLASE"/>
    <property type="match status" value="1"/>
</dbReference>
<keyword evidence="8" id="KW-0511">Multifunctional enzyme</keyword>
<evidence type="ECO:0000256" key="3">
    <source>
        <dbReference type="ARBA" id="ARBA00022723"/>
    </source>
</evidence>
<dbReference type="PANTHER" id="PTHR30305">
    <property type="entry name" value="PROTEIN YJDM-RELATED"/>
    <property type="match status" value="1"/>
</dbReference>
<comment type="cofactor">
    <cofactor evidence="1">
        <name>Mg(2+)</name>
        <dbReference type="ChEBI" id="CHEBI:18420"/>
    </cofactor>
</comment>
<evidence type="ECO:0000256" key="7">
    <source>
        <dbReference type="ARBA" id="ARBA00022842"/>
    </source>
</evidence>
<keyword evidence="7" id="KW-0460">Magnesium</keyword>
<keyword evidence="6" id="KW-0067">ATP-binding</keyword>
<dbReference type="InterPro" id="IPR003755">
    <property type="entry name" value="HPr(Ser)_kin/Pase"/>
</dbReference>
<keyword evidence="5" id="KW-0418">Kinase</keyword>
<dbReference type="EMBL" id="OB702812">
    <property type="protein sequence ID" value="CAD7238510.1"/>
    <property type="molecule type" value="Genomic_DNA"/>
</dbReference>
<dbReference type="OrthoDB" id="10062841at2759"/>
<keyword evidence="2" id="KW-0808">Transferase</keyword>
<dbReference type="NCBIfam" id="TIGR00679">
    <property type="entry name" value="hpr-ser"/>
    <property type="match status" value="1"/>
</dbReference>
<reference evidence="9" key="1">
    <citation type="submission" date="2020-11" db="EMBL/GenBank/DDBJ databases">
        <authorList>
            <person name="Tran Van P."/>
        </authorList>
    </citation>
    <scope>NUCLEOTIDE SEQUENCE</scope>
</reference>
<accession>A0A7R8ZVX4</accession>
<evidence type="ECO:0000256" key="1">
    <source>
        <dbReference type="ARBA" id="ARBA00001946"/>
    </source>
</evidence>
<dbReference type="GO" id="GO:0000155">
    <property type="term" value="F:phosphorelay sensor kinase activity"/>
    <property type="evidence" value="ECO:0007669"/>
    <property type="project" value="InterPro"/>
</dbReference>
<feature type="non-terminal residue" evidence="9">
    <location>
        <position position="1"/>
    </location>
</feature>
<dbReference type="GO" id="GO:0006109">
    <property type="term" value="P:regulation of carbohydrate metabolic process"/>
    <property type="evidence" value="ECO:0007669"/>
    <property type="project" value="InterPro"/>
</dbReference>
<dbReference type="GO" id="GO:0046872">
    <property type="term" value="F:metal ion binding"/>
    <property type="evidence" value="ECO:0007669"/>
    <property type="project" value="UniProtKB-KW"/>
</dbReference>
<dbReference type="GO" id="GO:0005524">
    <property type="term" value="F:ATP binding"/>
    <property type="evidence" value="ECO:0007669"/>
    <property type="project" value="UniProtKB-KW"/>
</dbReference>
<dbReference type="FunFam" id="3.40.50.300:FF:000174">
    <property type="entry name" value="HPr kinase/phosphorylase"/>
    <property type="match status" value="1"/>
</dbReference>
<organism evidence="9">
    <name type="scientific">Cyprideis torosa</name>
    <dbReference type="NCBI Taxonomy" id="163714"/>
    <lineage>
        <taxon>Eukaryota</taxon>
        <taxon>Metazoa</taxon>
        <taxon>Ecdysozoa</taxon>
        <taxon>Arthropoda</taxon>
        <taxon>Crustacea</taxon>
        <taxon>Oligostraca</taxon>
        <taxon>Ostracoda</taxon>
        <taxon>Podocopa</taxon>
        <taxon>Podocopida</taxon>
        <taxon>Cytherocopina</taxon>
        <taxon>Cytheroidea</taxon>
        <taxon>Cytherideidae</taxon>
        <taxon>Cyprideis</taxon>
    </lineage>
</organism>
<protein>
    <submittedName>
        <fullName evidence="9">Uncharacterized protein</fullName>
    </submittedName>
</protein>
<keyword evidence="3" id="KW-0479">Metal-binding</keyword>
<dbReference type="Pfam" id="PF07475">
    <property type="entry name" value="Hpr_kinase_C"/>
    <property type="match status" value="1"/>
</dbReference>
<name>A0A7R8ZVX4_9CRUS</name>
<gene>
    <name evidence="9" type="ORF">CTOB1V02_LOCUS16325</name>
</gene>
<dbReference type="InterPro" id="IPR027417">
    <property type="entry name" value="P-loop_NTPase"/>
</dbReference>
<evidence type="ECO:0000313" key="9">
    <source>
        <dbReference type="EMBL" id="CAD7238510.1"/>
    </source>
</evidence>
<dbReference type="AlphaFoldDB" id="A0A7R8ZVX4"/>
<proteinExistence type="predicted"/>
<dbReference type="Gene3D" id="3.40.50.300">
    <property type="entry name" value="P-loop containing nucleotide triphosphate hydrolases"/>
    <property type="match status" value="1"/>
</dbReference>
<evidence type="ECO:0000256" key="2">
    <source>
        <dbReference type="ARBA" id="ARBA00022679"/>
    </source>
</evidence>
<dbReference type="SUPFAM" id="SSF53795">
    <property type="entry name" value="PEP carboxykinase-like"/>
    <property type="match status" value="1"/>
</dbReference>
<evidence type="ECO:0000256" key="4">
    <source>
        <dbReference type="ARBA" id="ARBA00022741"/>
    </source>
</evidence>
<evidence type="ECO:0000256" key="5">
    <source>
        <dbReference type="ARBA" id="ARBA00022777"/>
    </source>
</evidence>
<dbReference type="InterPro" id="IPR011104">
    <property type="entry name" value="Hpr_kin/Pase_C"/>
</dbReference>
<evidence type="ECO:0000256" key="6">
    <source>
        <dbReference type="ARBA" id="ARBA00022840"/>
    </source>
</evidence>
<sequence length="202" mass="22454">LVSTPATHFEVISLLRHIISEQLAERTSLHGVFMEVAGTGVLLIGEPGIGKSELALELISRGHRLIADDAPMFVKIAPDTLRGECPELLRDFLEVRGLGVLNLRQMYGDNAIKPTQDLELIVHLQHCDLQKLEAKDRWKHTENTRKIMDVTIAEVQVPVAPGRNLAILVEAAARNHLLRAHGYNATEDFNTKLHNQLEKAAT</sequence>